<dbReference type="InterPro" id="IPR018109">
    <property type="entry name" value="Folylpolyglutamate_synth_CS"/>
</dbReference>
<keyword evidence="8" id="KW-1185">Reference proteome</keyword>
<evidence type="ECO:0000256" key="2">
    <source>
        <dbReference type="ARBA" id="ARBA00022598"/>
    </source>
</evidence>
<evidence type="ECO:0000256" key="6">
    <source>
        <dbReference type="ARBA" id="ARBA00022842"/>
    </source>
</evidence>
<keyword evidence="3" id="KW-0479">Metal-binding</keyword>
<keyword evidence="2" id="KW-0436">Ligase</keyword>
<dbReference type="GO" id="GO:0005739">
    <property type="term" value="C:mitochondrion"/>
    <property type="evidence" value="ECO:0007669"/>
    <property type="project" value="TreeGrafter"/>
</dbReference>
<organism evidence="7 8">
    <name type="scientific">Dothistroma septosporum (strain NZE10 / CBS 128990)</name>
    <name type="common">Red band needle blight fungus</name>
    <name type="synonym">Mycosphaerella pini</name>
    <dbReference type="NCBI Taxonomy" id="675120"/>
    <lineage>
        <taxon>Eukaryota</taxon>
        <taxon>Fungi</taxon>
        <taxon>Dikarya</taxon>
        <taxon>Ascomycota</taxon>
        <taxon>Pezizomycotina</taxon>
        <taxon>Dothideomycetes</taxon>
        <taxon>Dothideomycetidae</taxon>
        <taxon>Mycosphaerellales</taxon>
        <taxon>Mycosphaerellaceae</taxon>
        <taxon>Dothistroma</taxon>
    </lineage>
</organism>
<keyword evidence="5" id="KW-0067">ATP-binding</keyword>
<accession>N1PC49</accession>
<dbReference type="STRING" id="675120.N1PC49"/>
<dbReference type="PANTHER" id="PTHR11136:SF0">
    <property type="entry name" value="DIHYDROFOLATE SYNTHETASE-RELATED"/>
    <property type="match status" value="1"/>
</dbReference>
<evidence type="ECO:0000256" key="3">
    <source>
        <dbReference type="ARBA" id="ARBA00022723"/>
    </source>
</evidence>
<dbReference type="HOGENOM" id="CLU_015869_2_0_1"/>
<comment type="similarity">
    <text evidence="1">Belongs to the folylpolyglutamate synthase family.</text>
</comment>
<protein>
    <recommendedName>
        <fullName evidence="9">Mur ligase central domain-containing protein</fullName>
    </recommendedName>
</protein>
<dbReference type="GO" id="GO:0004326">
    <property type="term" value="F:tetrahydrofolylpolyglutamate synthase activity"/>
    <property type="evidence" value="ECO:0007669"/>
    <property type="project" value="InterPro"/>
</dbReference>
<dbReference type="PROSITE" id="PS01012">
    <property type="entry name" value="FOLYLPOLYGLU_SYNT_2"/>
    <property type="match status" value="1"/>
</dbReference>
<evidence type="ECO:0000313" key="7">
    <source>
        <dbReference type="EMBL" id="EME38606.1"/>
    </source>
</evidence>
<proteinExistence type="inferred from homology"/>
<dbReference type="EMBL" id="KB446547">
    <property type="protein sequence ID" value="EME38606.1"/>
    <property type="molecule type" value="Genomic_DNA"/>
</dbReference>
<evidence type="ECO:0000256" key="5">
    <source>
        <dbReference type="ARBA" id="ARBA00022840"/>
    </source>
</evidence>
<evidence type="ECO:0000256" key="4">
    <source>
        <dbReference type="ARBA" id="ARBA00022741"/>
    </source>
</evidence>
<dbReference type="OrthoDB" id="5212574at2759"/>
<dbReference type="InterPro" id="IPR036565">
    <property type="entry name" value="Mur-like_cat_sf"/>
</dbReference>
<dbReference type="Gene3D" id="3.90.190.20">
    <property type="entry name" value="Mur ligase, C-terminal domain"/>
    <property type="match status" value="1"/>
</dbReference>
<dbReference type="eggNOG" id="KOG2525">
    <property type="taxonomic scope" value="Eukaryota"/>
</dbReference>
<dbReference type="PANTHER" id="PTHR11136">
    <property type="entry name" value="FOLYLPOLYGLUTAMATE SYNTHASE-RELATED"/>
    <property type="match status" value="1"/>
</dbReference>
<dbReference type="AlphaFoldDB" id="N1PC49"/>
<dbReference type="OMA" id="NENYLVY"/>
<evidence type="ECO:0000256" key="1">
    <source>
        <dbReference type="ARBA" id="ARBA00008276"/>
    </source>
</evidence>
<evidence type="ECO:0008006" key="9">
    <source>
        <dbReference type="Google" id="ProtNLM"/>
    </source>
</evidence>
<gene>
    <name evidence="7" type="ORF">DOTSEDRAFT_75950</name>
</gene>
<keyword evidence="6" id="KW-0460">Magnesium</keyword>
<evidence type="ECO:0000313" key="8">
    <source>
        <dbReference type="Proteomes" id="UP000016933"/>
    </source>
</evidence>
<reference evidence="7 8" key="2">
    <citation type="journal article" date="2012" name="PLoS Pathog.">
        <title>Diverse lifestyles and strategies of plant pathogenesis encoded in the genomes of eighteen Dothideomycetes fungi.</title>
        <authorList>
            <person name="Ohm R.A."/>
            <person name="Feau N."/>
            <person name="Henrissat B."/>
            <person name="Schoch C.L."/>
            <person name="Horwitz B.A."/>
            <person name="Barry K.W."/>
            <person name="Condon B.J."/>
            <person name="Copeland A.C."/>
            <person name="Dhillon B."/>
            <person name="Glaser F."/>
            <person name="Hesse C.N."/>
            <person name="Kosti I."/>
            <person name="LaButti K."/>
            <person name="Lindquist E.A."/>
            <person name="Lucas S."/>
            <person name="Salamov A.A."/>
            <person name="Bradshaw R.E."/>
            <person name="Ciuffetti L."/>
            <person name="Hamelin R.C."/>
            <person name="Kema G.H.J."/>
            <person name="Lawrence C."/>
            <person name="Scott J.A."/>
            <person name="Spatafora J.W."/>
            <person name="Turgeon B.G."/>
            <person name="de Wit P.J.G.M."/>
            <person name="Zhong S."/>
            <person name="Goodwin S.B."/>
            <person name="Grigoriev I.V."/>
        </authorList>
    </citation>
    <scope>NUCLEOTIDE SEQUENCE [LARGE SCALE GENOMIC DNA]</scope>
    <source>
        <strain evidence="8">NZE10 / CBS 128990</strain>
    </source>
</reference>
<dbReference type="GO" id="GO:0005524">
    <property type="term" value="F:ATP binding"/>
    <property type="evidence" value="ECO:0007669"/>
    <property type="project" value="UniProtKB-KW"/>
</dbReference>
<dbReference type="Gene3D" id="3.40.1190.10">
    <property type="entry name" value="Mur-like, catalytic domain"/>
    <property type="match status" value="1"/>
</dbReference>
<reference evidence="8" key="1">
    <citation type="journal article" date="2012" name="PLoS Genet.">
        <title>The genomes of the fungal plant pathogens Cladosporium fulvum and Dothistroma septosporum reveal adaptation to different hosts and lifestyles but also signatures of common ancestry.</title>
        <authorList>
            <person name="de Wit P.J.G.M."/>
            <person name="van der Burgt A."/>
            <person name="Oekmen B."/>
            <person name="Stergiopoulos I."/>
            <person name="Abd-Elsalam K.A."/>
            <person name="Aerts A.L."/>
            <person name="Bahkali A.H."/>
            <person name="Beenen H.G."/>
            <person name="Chettri P."/>
            <person name="Cox M.P."/>
            <person name="Datema E."/>
            <person name="de Vries R.P."/>
            <person name="Dhillon B."/>
            <person name="Ganley A.R."/>
            <person name="Griffiths S.A."/>
            <person name="Guo Y."/>
            <person name="Hamelin R.C."/>
            <person name="Henrissat B."/>
            <person name="Kabir M.S."/>
            <person name="Jashni M.K."/>
            <person name="Kema G."/>
            <person name="Klaubauf S."/>
            <person name="Lapidus A."/>
            <person name="Levasseur A."/>
            <person name="Lindquist E."/>
            <person name="Mehrabi R."/>
            <person name="Ohm R.A."/>
            <person name="Owen T.J."/>
            <person name="Salamov A."/>
            <person name="Schwelm A."/>
            <person name="Schijlen E."/>
            <person name="Sun H."/>
            <person name="van den Burg H.A."/>
            <person name="van Ham R.C.H.J."/>
            <person name="Zhang S."/>
            <person name="Goodwin S.B."/>
            <person name="Grigoriev I.V."/>
            <person name="Collemare J."/>
            <person name="Bradshaw R.E."/>
        </authorList>
    </citation>
    <scope>NUCLEOTIDE SEQUENCE [LARGE SCALE GENOMIC DNA]</scope>
    <source>
        <strain evidence="8">NZE10 / CBS 128990</strain>
    </source>
</reference>
<dbReference type="UniPathway" id="UPA00850"/>
<dbReference type="Proteomes" id="UP000016933">
    <property type="component" value="Unassembled WGS sequence"/>
</dbReference>
<dbReference type="GO" id="GO:0008841">
    <property type="term" value="F:dihydrofolate synthase activity"/>
    <property type="evidence" value="ECO:0007669"/>
    <property type="project" value="TreeGrafter"/>
</dbReference>
<keyword evidence="4" id="KW-0547">Nucleotide-binding</keyword>
<dbReference type="SUPFAM" id="SSF53623">
    <property type="entry name" value="MurD-like peptide ligases, catalytic domain"/>
    <property type="match status" value="1"/>
</dbReference>
<dbReference type="InterPro" id="IPR036615">
    <property type="entry name" value="Mur_ligase_C_dom_sf"/>
</dbReference>
<dbReference type="InterPro" id="IPR001645">
    <property type="entry name" value="Folylpolyglutamate_synth"/>
</dbReference>
<name>N1PC49_DOTSN</name>
<dbReference type="SUPFAM" id="SSF53244">
    <property type="entry name" value="MurD-like peptide ligases, peptide-binding domain"/>
    <property type="match status" value="1"/>
</dbReference>
<sequence>MIELGLQRISRLLSNRPLPWKAVHVAGTNGKGSVCANVSEMLNTYNRSKWRQRSGHTVLRHGRFTSPHIIDRWDCISLSKDDRIETVSSSLFHEVETDLLKLNHQQVINASEFELLTATAFTVFTRSKLDLAVVETGMGGRLDATNILGQISEDHTDKGDIDMATFRPRPLVTAITKIGLDHQAFLGDTIEAIAHEKAGIMKPGVPVLYDRTNEPSVREVLKESALAMGFSRPMLDAYDPPGNEAPIQNLGPGQEPMHVATNGQLAFEATMYALISLGRISPPPNPTSEDQAAHAELIQDLSKAYQRAYTPGRLEKLHIKMSPGSSSKEMLLDGAHNTQSAEVLGEYVDAQRRTGQPVAWLLAASDSKDVKEMFQQLLQPNDKVFAVEFGPVDGMPWVKPMPGAQIVAAAKEVSPELQHVEDCGANIHAALQSAITAAGDGMLVAAGSLYLVGDVHRLKRDVLDRQ</sequence>
<dbReference type="GO" id="GO:0005829">
    <property type="term" value="C:cytosol"/>
    <property type="evidence" value="ECO:0007669"/>
    <property type="project" value="TreeGrafter"/>
</dbReference>
<dbReference type="GO" id="GO:0046872">
    <property type="term" value="F:metal ion binding"/>
    <property type="evidence" value="ECO:0007669"/>
    <property type="project" value="UniProtKB-KW"/>
</dbReference>